<evidence type="ECO:0000313" key="14">
    <source>
        <dbReference type="EMBL" id="RFU15069.1"/>
    </source>
</evidence>
<dbReference type="Gene3D" id="1.10.760.10">
    <property type="entry name" value="Cytochrome c-like domain"/>
    <property type="match status" value="2"/>
</dbReference>
<evidence type="ECO:0000313" key="15">
    <source>
        <dbReference type="Proteomes" id="UP000264702"/>
    </source>
</evidence>
<dbReference type="InterPro" id="IPR009056">
    <property type="entry name" value="Cyt_c-like_dom"/>
</dbReference>
<dbReference type="NCBIfam" id="TIGR02603">
    <property type="entry name" value="CxxCH_TIGR02603"/>
    <property type="match status" value="1"/>
</dbReference>
<dbReference type="NCBIfam" id="TIGR03075">
    <property type="entry name" value="PQQ_enz_alc_DH"/>
    <property type="match status" value="1"/>
</dbReference>
<evidence type="ECO:0000256" key="9">
    <source>
        <dbReference type="ARBA" id="ARBA00023004"/>
    </source>
</evidence>
<dbReference type="Pfam" id="PF01011">
    <property type="entry name" value="PQQ"/>
    <property type="match status" value="2"/>
</dbReference>
<dbReference type="InterPro" id="IPR013427">
    <property type="entry name" value="Haem-bd_dom_put"/>
</dbReference>
<dbReference type="SUPFAM" id="SSF50998">
    <property type="entry name" value="Quinoprotein alcohol dehydrogenase-like"/>
    <property type="match status" value="1"/>
</dbReference>
<dbReference type="InterPro" id="IPR011047">
    <property type="entry name" value="Quinoprotein_ADH-like_sf"/>
</dbReference>
<comment type="cofactor">
    <cofactor evidence="2">
        <name>pyrroloquinoline quinone</name>
        <dbReference type="ChEBI" id="CHEBI:58442"/>
    </cofactor>
</comment>
<dbReference type="PROSITE" id="PS51007">
    <property type="entry name" value="CYTC"/>
    <property type="match status" value="2"/>
</dbReference>
<accession>A0A372IJZ7</accession>
<evidence type="ECO:0000256" key="3">
    <source>
        <dbReference type="ARBA" id="ARBA00008156"/>
    </source>
</evidence>
<dbReference type="InterPro" id="IPR017512">
    <property type="entry name" value="PQQ_MeOH/EtOH_DH"/>
</dbReference>
<evidence type="ECO:0000256" key="8">
    <source>
        <dbReference type="ARBA" id="ARBA00023002"/>
    </source>
</evidence>
<dbReference type="GO" id="GO:0005509">
    <property type="term" value="F:calcium ion binding"/>
    <property type="evidence" value="ECO:0007669"/>
    <property type="project" value="InterPro"/>
</dbReference>
<evidence type="ECO:0000259" key="13">
    <source>
        <dbReference type="PROSITE" id="PS51007"/>
    </source>
</evidence>
<evidence type="ECO:0000256" key="11">
    <source>
        <dbReference type="PROSITE-ProRule" id="PRU00433"/>
    </source>
</evidence>
<evidence type="ECO:0000256" key="5">
    <source>
        <dbReference type="ARBA" id="ARBA00022723"/>
    </source>
</evidence>
<organism evidence="14 15">
    <name type="scientific">Paracidobacterium acidisoli</name>
    <dbReference type="NCBI Taxonomy" id="2303751"/>
    <lineage>
        <taxon>Bacteria</taxon>
        <taxon>Pseudomonadati</taxon>
        <taxon>Acidobacteriota</taxon>
        <taxon>Terriglobia</taxon>
        <taxon>Terriglobales</taxon>
        <taxon>Acidobacteriaceae</taxon>
        <taxon>Paracidobacterium</taxon>
    </lineage>
</organism>
<dbReference type="Pfam" id="PF13442">
    <property type="entry name" value="Cytochrome_CBB3"/>
    <property type="match status" value="1"/>
</dbReference>
<dbReference type="Proteomes" id="UP000264702">
    <property type="component" value="Unassembled WGS sequence"/>
</dbReference>
<comment type="caution">
    <text evidence="14">The sequence shown here is derived from an EMBL/GenBank/DDBJ whole genome shotgun (WGS) entry which is preliminary data.</text>
</comment>
<evidence type="ECO:0000256" key="10">
    <source>
        <dbReference type="ARBA" id="ARBA00023157"/>
    </source>
</evidence>
<keyword evidence="7" id="KW-0106">Calcium</keyword>
<gene>
    <name evidence="14" type="ORF">D0Y96_18155</name>
</gene>
<evidence type="ECO:0000256" key="6">
    <source>
        <dbReference type="ARBA" id="ARBA00022729"/>
    </source>
</evidence>
<evidence type="ECO:0000256" key="7">
    <source>
        <dbReference type="ARBA" id="ARBA00022837"/>
    </source>
</evidence>
<keyword evidence="4 11" id="KW-0349">Heme</keyword>
<dbReference type="GO" id="GO:0020037">
    <property type="term" value="F:heme binding"/>
    <property type="evidence" value="ECO:0007669"/>
    <property type="project" value="InterPro"/>
</dbReference>
<dbReference type="EMBL" id="QVQT01000007">
    <property type="protein sequence ID" value="RFU15069.1"/>
    <property type="molecule type" value="Genomic_DNA"/>
</dbReference>
<dbReference type="AlphaFoldDB" id="A0A372IJZ7"/>
<dbReference type="GO" id="GO:0009055">
    <property type="term" value="F:electron transfer activity"/>
    <property type="evidence" value="ECO:0007669"/>
    <property type="project" value="InterPro"/>
</dbReference>
<evidence type="ECO:0000256" key="1">
    <source>
        <dbReference type="ARBA" id="ARBA00001913"/>
    </source>
</evidence>
<feature type="region of interest" description="Disordered" evidence="12">
    <location>
        <begin position="48"/>
        <end position="68"/>
    </location>
</feature>
<evidence type="ECO:0000256" key="2">
    <source>
        <dbReference type="ARBA" id="ARBA00001931"/>
    </source>
</evidence>
<keyword evidence="9 11" id="KW-0408">Iron</keyword>
<dbReference type="GO" id="GO:0016020">
    <property type="term" value="C:membrane"/>
    <property type="evidence" value="ECO:0007669"/>
    <property type="project" value="InterPro"/>
</dbReference>
<proteinExistence type="inferred from homology"/>
<sequence length="789" mass="85570">MLMILSGALPLTAQQADRPDAQTNPFADSAAAVAAGRALYQQTCEECHGGDAQGGRGPSLATGSFSHGSEDSDLFRTIRTGIPGTQMPSFSALPADNIWKIITWLRSLSAGSASAGETVPGDPVAGEATFWGKGGCGRCHEVNERGSVLGPDLSAVGKNPAQSLRSVILNPNAPASPGRRQLRPEAVRVTTRNGEVMTGIKRAEDNFTLILMDLNGKLRRLDRSEIVEEHSETKSLMPDNYGQVLSSAEIQNLVAYLKTLKARDLSKTVQATLPPGLTFERLRNARKEPQNWLTYWGNYQGDHFSSLARINPANVGRLQAHWAVQMPPGPLLEATPLVVDGVMYTTYTTSDAAGVYAIDARSGLVIWKYERRQKAINPYQSNPFNRGVAVLGGRVFFGTLDAAMVALDARTGRLLWETQVADTLQGYSITEAPLAIKKEVIVGVAGGEFGIRGFLDAYDAVTGRRLWRFYTVPRPGEPGSETWTGDSWKQGGGPTWMTGSYDPERDVLYWTVGNPGPDMNADVREGANLFTCSVLALDPDTGKLRWYYQFTPGDTHDWDANEDVVLADQTVAGTTRRRLLQADRNGLFYVLDRDNGRFVFAKPYVRQTWNGGFHPDGTPILLPNWKATPTGNIVSPTVIGGADWANPSYDRIHSKLYVVVTDSALGYRSVSQKYEAGRQYMGGRPFFLSGEEHRSGMKEIDTRTGAAKWVYSTFRGSMTAGVLATGGGLVFLATADGNLIALDAASGRALWHFQTGGTIASAPVSYAVDGRQYVAISAGNTLYSFALPD</sequence>
<feature type="domain" description="Cytochrome c" evidence="13">
    <location>
        <begin position="31"/>
        <end position="109"/>
    </location>
</feature>
<evidence type="ECO:0000256" key="12">
    <source>
        <dbReference type="SAM" id="MobiDB-lite"/>
    </source>
</evidence>
<dbReference type="SUPFAM" id="SSF46626">
    <property type="entry name" value="Cytochrome c"/>
    <property type="match status" value="2"/>
</dbReference>
<comment type="similarity">
    <text evidence="3">Belongs to the bacterial PQQ dehydrogenase family.</text>
</comment>
<keyword evidence="15" id="KW-1185">Reference proteome</keyword>
<dbReference type="InterPro" id="IPR018391">
    <property type="entry name" value="PQQ_b-propeller_rpt"/>
</dbReference>
<dbReference type="Gene3D" id="2.140.10.10">
    <property type="entry name" value="Quinoprotein alcohol dehydrogenase-like superfamily"/>
    <property type="match status" value="1"/>
</dbReference>
<reference evidence="14 15" key="1">
    <citation type="submission" date="2018-08" db="EMBL/GenBank/DDBJ databases">
        <title>Acidipila sp. 4G-K13, an acidobacterium isolated from forest soil.</title>
        <authorList>
            <person name="Gao Z.-H."/>
            <person name="Qiu L.-H."/>
        </authorList>
    </citation>
    <scope>NUCLEOTIDE SEQUENCE [LARGE SCALE GENOMIC DNA]</scope>
    <source>
        <strain evidence="14 15">4G-K13</strain>
    </source>
</reference>
<evidence type="ECO:0000256" key="4">
    <source>
        <dbReference type="ARBA" id="ARBA00022617"/>
    </source>
</evidence>
<dbReference type="PANTHER" id="PTHR32303">
    <property type="entry name" value="QUINOPROTEIN ALCOHOL DEHYDROGENASE (CYTOCHROME C)"/>
    <property type="match status" value="1"/>
</dbReference>
<keyword evidence="10" id="KW-1015">Disulfide bond</keyword>
<dbReference type="GO" id="GO:0016614">
    <property type="term" value="F:oxidoreductase activity, acting on CH-OH group of donors"/>
    <property type="evidence" value="ECO:0007669"/>
    <property type="project" value="InterPro"/>
</dbReference>
<feature type="domain" description="Cytochrome c" evidence="13">
    <location>
        <begin position="121"/>
        <end position="261"/>
    </location>
</feature>
<keyword evidence="5 11" id="KW-0479">Metal-binding</keyword>
<keyword evidence="8 14" id="KW-0560">Oxidoreductase</keyword>
<comment type="cofactor">
    <cofactor evidence="1">
        <name>Ca(2+)</name>
        <dbReference type="ChEBI" id="CHEBI:29108"/>
    </cofactor>
</comment>
<dbReference type="PANTHER" id="PTHR32303:SF20">
    <property type="entry name" value="QUINOPROTEIN ETHANOL DEHYDROGENASE"/>
    <property type="match status" value="1"/>
</dbReference>
<dbReference type="InterPro" id="IPR002372">
    <property type="entry name" value="PQQ_rpt_dom"/>
</dbReference>
<dbReference type="InterPro" id="IPR036909">
    <property type="entry name" value="Cyt_c-like_dom_sf"/>
</dbReference>
<dbReference type="EC" id="1.1.2.-" evidence="14"/>
<dbReference type="SMART" id="SM00564">
    <property type="entry name" value="PQQ"/>
    <property type="match status" value="5"/>
</dbReference>
<name>A0A372IJZ7_9BACT</name>
<protein>
    <submittedName>
        <fullName evidence="14">PQQ-dependent dehydrogenase, methanol/ethanol family</fullName>
        <ecNumber evidence="14">1.1.2.-</ecNumber>
    </submittedName>
</protein>
<keyword evidence="6" id="KW-0732">Signal</keyword>